<feature type="compositionally biased region" description="Basic and acidic residues" evidence="1">
    <location>
        <begin position="455"/>
        <end position="470"/>
    </location>
</feature>
<proteinExistence type="predicted"/>
<gene>
    <name evidence="4" type="ORF">IF1G_02055</name>
</gene>
<feature type="compositionally biased region" description="Polar residues" evidence="1">
    <location>
        <begin position="354"/>
        <end position="364"/>
    </location>
</feature>
<name>A0A545VDP0_9HYPO</name>
<keyword evidence="5" id="KW-1185">Reference proteome</keyword>
<keyword evidence="3" id="KW-0732">Signal</keyword>
<feature type="compositionally biased region" description="Low complexity" evidence="1">
    <location>
        <begin position="250"/>
        <end position="264"/>
    </location>
</feature>
<feature type="region of interest" description="Disordered" evidence="1">
    <location>
        <begin position="223"/>
        <end position="273"/>
    </location>
</feature>
<accession>A0A545VDP0</accession>
<feature type="region of interest" description="Disordered" evidence="1">
    <location>
        <begin position="127"/>
        <end position="186"/>
    </location>
</feature>
<reference evidence="4 5" key="1">
    <citation type="journal article" date="2019" name="Appl. Microbiol. Biotechnol.">
        <title>Genome sequence of Isaria javanica and comparative genome analysis insights into family S53 peptidase evolution in fungal entomopathogens.</title>
        <authorList>
            <person name="Lin R."/>
            <person name="Zhang X."/>
            <person name="Xin B."/>
            <person name="Zou M."/>
            <person name="Gao Y."/>
            <person name="Qin F."/>
            <person name="Hu Q."/>
            <person name="Xie B."/>
            <person name="Cheng X."/>
        </authorList>
    </citation>
    <scope>NUCLEOTIDE SEQUENCE [LARGE SCALE GENOMIC DNA]</scope>
    <source>
        <strain evidence="4 5">IJ1G</strain>
    </source>
</reference>
<organism evidence="4 5">
    <name type="scientific">Cordyceps javanica</name>
    <dbReference type="NCBI Taxonomy" id="43265"/>
    <lineage>
        <taxon>Eukaryota</taxon>
        <taxon>Fungi</taxon>
        <taxon>Dikarya</taxon>
        <taxon>Ascomycota</taxon>
        <taxon>Pezizomycotina</taxon>
        <taxon>Sordariomycetes</taxon>
        <taxon>Hypocreomycetidae</taxon>
        <taxon>Hypocreales</taxon>
        <taxon>Cordycipitaceae</taxon>
        <taxon>Cordyceps</taxon>
    </lineage>
</organism>
<feature type="region of interest" description="Disordered" evidence="1">
    <location>
        <begin position="438"/>
        <end position="470"/>
    </location>
</feature>
<comment type="caution">
    <text evidence="4">The sequence shown here is derived from an EMBL/GenBank/DDBJ whole genome shotgun (WGS) entry which is preliminary data.</text>
</comment>
<dbReference type="EMBL" id="SPUK01000002">
    <property type="protein sequence ID" value="TQV99840.1"/>
    <property type="molecule type" value="Genomic_DNA"/>
</dbReference>
<feature type="transmembrane region" description="Helical" evidence="2">
    <location>
        <begin position="195"/>
        <end position="217"/>
    </location>
</feature>
<sequence>MHRRRVVLAVLAASSHALPKDVVSAAAADTCPNVACASSLPSNFCCPKDSQCQALAGDTTALCCPSGSSCERIQPIACDLSLQDPKKHPAAVVFTSVFDVDLPVCANGCCPFGYSCDNKTCVADKDQSKKPLGSSSKTTSAAPTSTTTTTTTTPSATSSSPPASSATSTTTPPAAGAHDDDHGEGGGIKSKTVSIIGGVVGGGLVLILIAVFAVLYIRRRNKRPPFPVRGPRQRKQQQQYPPGSGPNEKSAAASSFSSSSARARGFQISDPIIKQGSPFRTDFILKSPSASSSISNRPVNNRWSGTVMGPRNLTPARPARPPPQQQQQQQQQRQKQKQRHLSIPNPFNSPNPSRASTMRDSAASSMFDDAHAKTGHVVNGRLAPIRAMRASINRRIVSRRTEPQNARPETTWGERIDVFADENAVPPELQRRPHLLPHEHQQQHQEQQQQQQQQRSRDVHAARDQDQDRRTYMTTFSDLMEKADLGDVHRGKSFVPGTTPRL</sequence>
<feature type="compositionally biased region" description="Low complexity" evidence="1">
    <location>
        <begin position="134"/>
        <end position="176"/>
    </location>
</feature>
<keyword evidence="2" id="KW-0812">Transmembrane</keyword>
<feature type="signal peptide" evidence="3">
    <location>
        <begin position="1"/>
        <end position="17"/>
    </location>
</feature>
<evidence type="ECO:0000256" key="2">
    <source>
        <dbReference type="SAM" id="Phobius"/>
    </source>
</evidence>
<evidence type="ECO:0000313" key="5">
    <source>
        <dbReference type="Proteomes" id="UP000315783"/>
    </source>
</evidence>
<evidence type="ECO:0008006" key="6">
    <source>
        <dbReference type="Google" id="ProtNLM"/>
    </source>
</evidence>
<feature type="region of interest" description="Disordered" evidence="1">
    <location>
        <begin position="288"/>
        <end position="364"/>
    </location>
</feature>
<keyword evidence="2" id="KW-1133">Transmembrane helix</keyword>
<feature type="chain" id="PRO_5021908611" description="Mid2 domain-containing protein" evidence="3">
    <location>
        <begin position="18"/>
        <end position="502"/>
    </location>
</feature>
<dbReference type="Proteomes" id="UP000315783">
    <property type="component" value="Unassembled WGS sequence"/>
</dbReference>
<feature type="compositionally biased region" description="Low complexity" evidence="1">
    <location>
        <begin position="342"/>
        <end position="353"/>
    </location>
</feature>
<protein>
    <recommendedName>
        <fullName evidence="6">Mid2 domain-containing protein</fullName>
    </recommendedName>
</protein>
<feature type="compositionally biased region" description="Low complexity" evidence="1">
    <location>
        <begin position="444"/>
        <end position="454"/>
    </location>
</feature>
<evidence type="ECO:0000256" key="1">
    <source>
        <dbReference type="SAM" id="MobiDB-lite"/>
    </source>
</evidence>
<keyword evidence="2" id="KW-0472">Membrane</keyword>
<dbReference type="OrthoDB" id="5338512at2759"/>
<evidence type="ECO:0000256" key="3">
    <source>
        <dbReference type="SAM" id="SignalP"/>
    </source>
</evidence>
<dbReference type="AlphaFoldDB" id="A0A545VDP0"/>
<evidence type="ECO:0000313" key="4">
    <source>
        <dbReference type="EMBL" id="TQV99840.1"/>
    </source>
</evidence>